<protein>
    <submittedName>
        <fullName evidence="3">Uncharacterized protein</fullName>
    </submittedName>
</protein>
<gene>
    <name evidence="3" type="ORF">QQS21_011647</name>
</gene>
<feature type="region of interest" description="Disordered" evidence="2">
    <location>
        <begin position="630"/>
        <end position="713"/>
    </location>
</feature>
<name>A0AAJ0FNE0_9HYPO</name>
<feature type="compositionally biased region" description="Polar residues" evidence="2">
    <location>
        <begin position="774"/>
        <end position="788"/>
    </location>
</feature>
<feature type="compositionally biased region" description="Polar residues" evidence="2">
    <location>
        <begin position="688"/>
        <end position="712"/>
    </location>
</feature>
<evidence type="ECO:0000313" key="3">
    <source>
        <dbReference type="EMBL" id="KAK2590667.1"/>
    </source>
</evidence>
<feature type="region of interest" description="Disordered" evidence="2">
    <location>
        <begin position="373"/>
        <end position="397"/>
    </location>
</feature>
<feature type="compositionally biased region" description="Polar residues" evidence="2">
    <location>
        <begin position="150"/>
        <end position="160"/>
    </location>
</feature>
<sequence>MSGNSSIRSISHVEDGQTSADRVKASVLRKRQSKAALVNLVKSWPCPTALPSSPDHVYSVEQEHIQSELASANAKLAAIRNKKNHDAEKRQLVSRMRELIDKLGHLNEDYVANHDEWWSLYQAQLEELDKKDTLDLEGAIHLATVHRPSVSPTAKYQESQALPADLTESSAASTRPLIQSPAAQGVEEPEPMEGSQTCASDGDEQPRNVNEATATPLGRIGLVTLKVSGAALQGLLGRCESHGRGDVPVPATNELDPHSNPLPVMDVNNEKTINFSDLYHNGQLKFGFDTIEHPKNSNRYYIFYCRDHAMAFWKNPLYTSNAHTSAHNMTKHRSKKISLFGYRIVGCTTEDIREYNAVTNRYFEAQAAALLNRPSRKRKRTSTEKAQAQRPREPAKRTFTSAAIDIPNSKTDAVITQPRVGKIYCTRREDNLTYAVIVLPFGSFEKIGVPGSIGSTGLLDYPRRLSHGRDSDTGEYIWSPGYQDGEPLEGRREFPIKFLDHQFFSGEAGYDWIEAQNLRTFDPQIPIRHWPTIAEFMRKHPQEIVVAPPEAYGGESLFSLPLDTVQSETNTLILTDASASVPALRDSLHPDPQVDAYFDGIINSITPRNLNADYGIRPDGRVIDEEICQEDESGANEDRARQRGAAAGSSKDRSDEIFQPMTPPSQRSSHSPHLRGVARGDPLEIDSSAEQQNALHETSPRSQASSFTSESVSGIARESNYTFVRHAPVADMGESTSPRSNVIVASTQSPAARPSNSNARRRQARRLPMPPNLPTGTQPRDQARSQSGYEIWPPGYARPKRPIQAYSAFPHPHRGTPAASESYTVHTEGMTP</sequence>
<organism evidence="3 4">
    <name type="scientific">Conoideocrella luteorostrata</name>
    <dbReference type="NCBI Taxonomy" id="1105319"/>
    <lineage>
        <taxon>Eukaryota</taxon>
        <taxon>Fungi</taxon>
        <taxon>Dikarya</taxon>
        <taxon>Ascomycota</taxon>
        <taxon>Pezizomycotina</taxon>
        <taxon>Sordariomycetes</taxon>
        <taxon>Hypocreomycetidae</taxon>
        <taxon>Hypocreales</taxon>
        <taxon>Clavicipitaceae</taxon>
        <taxon>Conoideocrella</taxon>
    </lineage>
</organism>
<evidence type="ECO:0000256" key="2">
    <source>
        <dbReference type="SAM" id="MobiDB-lite"/>
    </source>
</evidence>
<dbReference type="EMBL" id="JASWJB010000410">
    <property type="protein sequence ID" value="KAK2590667.1"/>
    <property type="molecule type" value="Genomic_DNA"/>
</dbReference>
<dbReference type="AlphaFoldDB" id="A0AAJ0FNE0"/>
<evidence type="ECO:0000256" key="1">
    <source>
        <dbReference type="SAM" id="Coils"/>
    </source>
</evidence>
<feature type="region of interest" description="Disordered" evidence="2">
    <location>
        <begin position="149"/>
        <end position="209"/>
    </location>
</feature>
<reference evidence="3" key="1">
    <citation type="submission" date="2023-06" db="EMBL/GenBank/DDBJ databases">
        <title>Conoideocrella luteorostrata (Hypocreales: Clavicipitaceae), a potential biocontrol fungus for elongate hemlock scale in United States Christmas tree production areas.</title>
        <authorList>
            <person name="Barrett H."/>
            <person name="Lovett B."/>
            <person name="Macias A.M."/>
            <person name="Stajich J.E."/>
            <person name="Kasson M.T."/>
        </authorList>
    </citation>
    <scope>NUCLEOTIDE SEQUENCE</scope>
    <source>
        <strain evidence="3">ARSEF 14590</strain>
    </source>
</reference>
<feature type="region of interest" description="Disordered" evidence="2">
    <location>
        <begin position="745"/>
        <end position="832"/>
    </location>
</feature>
<evidence type="ECO:0000313" key="4">
    <source>
        <dbReference type="Proteomes" id="UP001251528"/>
    </source>
</evidence>
<feature type="compositionally biased region" description="Polar residues" evidence="2">
    <location>
        <begin position="167"/>
        <end position="177"/>
    </location>
</feature>
<dbReference type="Proteomes" id="UP001251528">
    <property type="component" value="Unassembled WGS sequence"/>
</dbReference>
<feature type="compositionally biased region" description="Low complexity" evidence="2">
    <location>
        <begin position="748"/>
        <end position="758"/>
    </location>
</feature>
<keyword evidence="1" id="KW-0175">Coiled coil</keyword>
<feature type="coiled-coil region" evidence="1">
    <location>
        <begin position="62"/>
        <end position="109"/>
    </location>
</feature>
<keyword evidence="4" id="KW-1185">Reference proteome</keyword>
<accession>A0AAJ0FNE0</accession>
<proteinExistence type="predicted"/>
<comment type="caution">
    <text evidence="3">The sequence shown here is derived from an EMBL/GenBank/DDBJ whole genome shotgun (WGS) entry which is preliminary data.</text>
</comment>
<feature type="region of interest" description="Disordered" evidence="2">
    <location>
        <begin position="1"/>
        <end position="25"/>
    </location>
</feature>